<reference evidence="7" key="1">
    <citation type="submission" date="2018-05" db="EMBL/GenBank/DDBJ databases">
        <authorList>
            <person name="Lanie J.A."/>
            <person name="Ng W.-L."/>
            <person name="Kazmierczak K.M."/>
            <person name="Andrzejewski T.M."/>
            <person name="Davidsen T.M."/>
            <person name="Wayne K.J."/>
            <person name="Tettelin H."/>
            <person name="Glass J.I."/>
            <person name="Rusch D."/>
            <person name="Podicherti R."/>
            <person name="Tsui H.-C.T."/>
            <person name="Winkler M.E."/>
        </authorList>
    </citation>
    <scope>NUCLEOTIDE SEQUENCE</scope>
</reference>
<keyword evidence="4" id="KW-0479">Metal-binding</keyword>
<dbReference type="CDD" id="cd01639">
    <property type="entry name" value="IMPase"/>
    <property type="match status" value="1"/>
</dbReference>
<accession>A0A382PNE1</accession>
<dbReference type="Gene3D" id="3.40.190.80">
    <property type="match status" value="1"/>
</dbReference>
<evidence type="ECO:0000256" key="1">
    <source>
        <dbReference type="ARBA" id="ARBA00001033"/>
    </source>
</evidence>
<dbReference type="InterPro" id="IPR022337">
    <property type="entry name" value="Inositol_monophosphatase_SuhB"/>
</dbReference>
<proteinExistence type="predicted"/>
<evidence type="ECO:0000256" key="3">
    <source>
        <dbReference type="ARBA" id="ARBA00013106"/>
    </source>
</evidence>
<keyword evidence="5" id="KW-0378">Hydrolase</keyword>
<evidence type="ECO:0000256" key="4">
    <source>
        <dbReference type="ARBA" id="ARBA00022723"/>
    </source>
</evidence>
<dbReference type="InterPro" id="IPR000760">
    <property type="entry name" value="Inositol_monophosphatase-like"/>
</dbReference>
<dbReference type="SUPFAM" id="SSF56655">
    <property type="entry name" value="Carbohydrate phosphatase"/>
    <property type="match status" value="1"/>
</dbReference>
<gene>
    <name evidence="7" type="ORF">METZ01_LOCUS326315</name>
</gene>
<feature type="non-terminal residue" evidence="7">
    <location>
        <position position="1"/>
    </location>
</feature>
<evidence type="ECO:0000256" key="5">
    <source>
        <dbReference type="ARBA" id="ARBA00022801"/>
    </source>
</evidence>
<dbReference type="Gene3D" id="3.30.540.10">
    <property type="entry name" value="Fructose-1,6-Bisphosphatase, subunit A, domain 1"/>
    <property type="match status" value="1"/>
</dbReference>
<organism evidence="7">
    <name type="scientific">marine metagenome</name>
    <dbReference type="NCBI Taxonomy" id="408172"/>
    <lineage>
        <taxon>unclassified sequences</taxon>
        <taxon>metagenomes</taxon>
        <taxon>ecological metagenomes</taxon>
    </lineage>
</organism>
<dbReference type="AlphaFoldDB" id="A0A382PNE1"/>
<protein>
    <recommendedName>
        <fullName evidence="3">inositol-phosphate phosphatase</fullName>
        <ecNumber evidence="3">3.1.3.25</ecNumber>
    </recommendedName>
</protein>
<dbReference type="EMBL" id="UINC01107809">
    <property type="protein sequence ID" value="SVC73461.1"/>
    <property type="molecule type" value="Genomic_DNA"/>
</dbReference>
<keyword evidence="6" id="KW-0460">Magnesium</keyword>
<dbReference type="FunFam" id="3.40.190.80:FF:000020">
    <property type="entry name" value="Fructose-1,6-bisphosphatase/inositol-1-monophosphatase"/>
    <property type="match status" value="1"/>
</dbReference>
<dbReference type="GO" id="GO:0007165">
    <property type="term" value="P:signal transduction"/>
    <property type="evidence" value="ECO:0007669"/>
    <property type="project" value="TreeGrafter"/>
</dbReference>
<dbReference type="PANTHER" id="PTHR20854">
    <property type="entry name" value="INOSITOL MONOPHOSPHATASE"/>
    <property type="match status" value="1"/>
</dbReference>
<dbReference type="GO" id="GO:0046872">
    <property type="term" value="F:metal ion binding"/>
    <property type="evidence" value="ECO:0007669"/>
    <property type="project" value="UniProtKB-KW"/>
</dbReference>
<dbReference type="GO" id="GO:0006020">
    <property type="term" value="P:inositol metabolic process"/>
    <property type="evidence" value="ECO:0007669"/>
    <property type="project" value="TreeGrafter"/>
</dbReference>
<sequence length="227" mass="25077">VSLKGVSDFVSAADIKAERLLIKELTTLYPKFNILAEESGEIKNSEEDIRWIIDPLDGTTNFVFSIPHFSISIALEKNKEIISAGVYQPLTDEFFWAVKGKGAFCNNLRIRVSNRNNFKDCMIGTGIPHNGMPGHNEYVPGLQKIMSEVSGIRRLGSASLDLVYVAAGRFDGYWEKNLKIMDIAAGSLIVKEAGGAVTDFDGKENYLNSGKIVASNFKIHQKLLSMI</sequence>
<dbReference type="GO" id="GO:0008934">
    <property type="term" value="F:inositol monophosphate 1-phosphatase activity"/>
    <property type="evidence" value="ECO:0007669"/>
    <property type="project" value="InterPro"/>
</dbReference>
<dbReference type="PRINTS" id="PR01959">
    <property type="entry name" value="SBIMPHPHTASE"/>
</dbReference>
<dbReference type="PRINTS" id="PR00377">
    <property type="entry name" value="IMPHPHTASES"/>
</dbReference>
<evidence type="ECO:0000313" key="7">
    <source>
        <dbReference type="EMBL" id="SVC73461.1"/>
    </source>
</evidence>
<dbReference type="InterPro" id="IPR033942">
    <property type="entry name" value="IMPase"/>
</dbReference>
<dbReference type="FunFam" id="3.30.540.10:FF:000003">
    <property type="entry name" value="Inositol-1-monophosphatase"/>
    <property type="match status" value="1"/>
</dbReference>
<dbReference type="Pfam" id="PF00459">
    <property type="entry name" value="Inositol_P"/>
    <property type="match status" value="1"/>
</dbReference>
<evidence type="ECO:0000256" key="2">
    <source>
        <dbReference type="ARBA" id="ARBA00001946"/>
    </source>
</evidence>
<evidence type="ECO:0000256" key="6">
    <source>
        <dbReference type="ARBA" id="ARBA00022842"/>
    </source>
</evidence>
<dbReference type="EC" id="3.1.3.25" evidence="3"/>
<comment type="cofactor">
    <cofactor evidence="2">
        <name>Mg(2+)</name>
        <dbReference type="ChEBI" id="CHEBI:18420"/>
    </cofactor>
</comment>
<dbReference type="PANTHER" id="PTHR20854:SF4">
    <property type="entry name" value="INOSITOL-1-MONOPHOSPHATASE-RELATED"/>
    <property type="match status" value="1"/>
</dbReference>
<comment type="catalytic activity">
    <reaction evidence="1">
        <text>a myo-inositol phosphate + H2O = myo-inositol + phosphate</text>
        <dbReference type="Rhea" id="RHEA:24056"/>
        <dbReference type="ChEBI" id="CHEBI:15377"/>
        <dbReference type="ChEBI" id="CHEBI:17268"/>
        <dbReference type="ChEBI" id="CHEBI:43474"/>
        <dbReference type="ChEBI" id="CHEBI:84139"/>
        <dbReference type="EC" id="3.1.3.25"/>
    </reaction>
</comment>
<name>A0A382PNE1_9ZZZZ</name>